<reference evidence="2" key="1">
    <citation type="journal article" date="2014" name="Int. J. Syst. Evol. Microbiol.">
        <title>Complete genome sequence of Corynebacterium casei LMG S-19264T (=DSM 44701T), isolated from a smear-ripened cheese.</title>
        <authorList>
            <consortium name="US DOE Joint Genome Institute (JGI-PGF)"/>
            <person name="Walter F."/>
            <person name="Albersmeier A."/>
            <person name="Kalinowski J."/>
            <person name="Ruckert C."/>
        </authorList>
    </citation>
    <scope>NUCLEOTIDE SEQUENCE</scope>
    <source>
        <strain evidence="2">CGMCC 1.15320</strain>
    </source>
</reference>
<dbReference type="SUPFAM" id="SSF160935">
    <property type="entry name" value="VPA0735-like"/>
    <property type="match status" value="1"/>
</dbReference>
<comment type="caution">
    <text evidence="2">The sequence shown here is derived from an EMBL/GenBank/DDBJ whole genome shotgun (WGS) entry which is preliminary data.</text>
</comment>
<dbReference type="Proteomes" id="UP000636264">
    <property type="component" value="Unassembled WGS sequence"/>
</dbReference>
<name>A0A916RYT1_9HYPH</name>
<feature type="domain" description="DUF1214" evidence="1">
    <location>
        <begin position="72"/>
        <end position="171"/>
    </location>
</feature>
<protein>
    <recommendedName>
        <fullName evidence="1">DUF1214 domain-containing protein</fullName>
    </recommendedName>
</protein>
<keyword evidence="3" id="KW-1185">Reference proteome</keyword>
<proteinExistence type="predicted"/>
<evidence type="ECO:0000313" key="2">
    <source>
        <dbReference type="EMBL" id="GGA76051.1"/>
    </source>
</evidence>
<evidence type="ECO:0000313" key="3">
    <source>
        <dbReference type="Proteomes" id="UP000636264"/>
    </source>
</evidence>
<gene>
    <name evidence="2" type="ORF">GCM10011385_32570</name>
</gene>
<dbReference type="Gene3D" id="2.60.120.600">
    <property type="entry name" value="Domain of unknown function DUF1214, C-terminal domain"/>
    <property type="match status" value="1"/>
</dbReference>
<dbReference type="InterPro" id="IPR012038">
    <property type="entry name" value="UCP009471"/>
</dbReference>
<organism evidence="2 3">
    <name type="scientific">Nitratireductor aestuarii</name>
    <dbReference type="NCBI Taxonomy" id="1735103"/>
    <lineage>
        <taxon>Bacteria</taxon>
        <taxon>Pseudomonadati</taxon>
        <taxon>Pseudomonadota</taxon>
        <taxon>Alphaproteobacteria</taxon>
        <taxon>Hyphomicrobiales</taxon>
        <taxon>Phyllobacteriaceae</taxon>
        <taxon>Nitratireductor</taxon>
    </lineage>
</organism>
<accession>A0A916RYT1</accession>
<sequence length="194" mass="20542">MIYRAFLVVLFLVIAIGGGAWSVWLVLEQAPPFGKLTSGPWEAFPVAGTPNADPYSRARHVRSGGLALGPSEGIVLTAHTDSSNGALSRNCTYRIEGSTPPARLWTLYVADAQGNALPGSKQKRSATHSQMAVLENNNRFSIAVSSHPLPGNWVAVEGDGRMQIVLTLYDTPLAAASQLSEISLPTITQAGCDA</sequence>
<dbReference type="AlphaFoldDB" id="A0A916RYT1"/>
<reference evidence="2" key="2">
    <citation type="submission" date="2020-09" db="EMBL/GenBank/DDBJ databases">
        <authorList>
            <person name="Sun Q."/>
            <person name="Zhou Y."/>
        </authorList>
    </citation>
    <scope>NUCLEOTIDE SEQUENCE</scope>
    <source>
        <strain evidence="2">CGMCC 1.15320</strain>
    </source>
</reference>
<dbReference type="InterPro" id="IPR037049">
    <property type="entry name" value="DUF1214_C_sf"/>
</dbReference>
<evidence type="ECO:0000259" key="1">
    <source>
        <dbReference type="Pfam" id="PF06742"/>
    </source>
</evidence>
<dbReference type="InterPro" id="IPR010621">
    <property type="entry name" value="DUF1214"/>
</dbReference>
<dbReference type="PIRSF" id="PIRSF009471">
    <property type="entry name" value="UCP009471"/>
    <property type="match status" value="1"/>
</dbReference>
<dbReference type="EMBL" id="BMIF01000011">
    <property type="protein sequence ID" value="GGA76051.1"/>
    <property type="molecule type" value="Genomic_DNA"/>
</dbReference>
<dbReference type="Pfam" id="PF06742">
    <property type="entry name" value="DUF1214"/>
    <property type="match status" value="1"/>
</dbReference>